<dbReference type="Pfam" id="PF00512">
    <property type="entry name" value="HisKA"/>
    <property type="match status" value="1"/>
</dbReference>
<dbReference type="SUPFAM" id="SSF52172">
    <property type="entry name" value="CheY-like"/>
    <property type="match status" value="1"/>
</dbReference>
<dbReference type="PROSITE" id="PS50109">
    <property type="entry name" value="HIS_KIN"/>
    <property type="match status" value="1"/>
</dbReference>
<dbReference type="Gene3D" id="3.40.50.2300">
    <property type="match status" value="1"/>
</dbReference>
<dbReference type="InterPro" id="IPR036890">
    <property type="entry name" value="HATPase_C_sf"/>
</dbReference>
<sequence length="764" mass="84805">MLVNPDEPLDVQVERQARIIDALMRRANRQDDVRPSAFRAFQSAIELQEKMQAQGRDLARAVSELETVRGEQERMRKSLVAALSSMEGGFALFIDGKLELCNHLFLQLFPDISNKIDTGLSIGRFFARLVSSKFFRSADRNLATLPTTLEKRRDEGVITSVMIEMADDRWFQLSAQHTSGDNVVLLLTEITDFVRRNRSEKESLIDRQEDYLKAVFQTLTSGVCTFSSRGKVLMHNGQFRELLGLPASYVAQGEPVTALVEYLFANGLAVEGDAVNIEAIYRKLVTEGAFRQRVRLGPERVLELHMHEMPDSGYLVEVEDVTLEARATETLERRVMERTAELTRANEKLTEEYEKKARVEEALREAKDKAEKAVSSKTRFLAAASHDLLQPINAAKLLISTLLETSRGTDMHGMVERLEGSFRSTEQLLHLLLDISRLESAAPDTVSPLVVNLTSMMNSIHADQSLVAEQKNVSLKMVPCSVLVRSDPVYLLRSIQNLVVNAIQYTQPGGRVLVGCRRRKGRVVLEVWDTGIGIPKRDQQRVFEEFARADGEKLAAGVGLGLSVVERACRLLGHKLSVKSKPGVGSVFRIELETVADAQAVNEPLSLASNADDLLENQIVLLIENDDDVLFGTTKRLEQWGADVLACRSIDEALTCVEDMGMAPDIILADYTLDNGDTGVDAIAKVRKLTKVHVPAILITADRSPRVRAAGLTYDISVIYKPVKLNRLRPLMAWKIGQQGDAEARGDTKVAGDSAAGAFSVWPE</sequence>
<dbReference type="InterPro" id="IPR003594">
    <property type="entry name" value="HATPase_dom"/>
</dbReference>
<dbReference type="GO" id="GO:0005886">
    <property type="term" value="C:plasma membrane"/>
    <property type="evidence" value="ECO:0007669"/>
    <property type="project" value="TreeGrafter"/>
</dbReference>
<feature type="coiled-coil region" evidence="7">
    <location>
        <begin position="332"/>
        <end position="376"/>
    </location>
</feature>
<dbReference type="Gene3D" id="1.10.287.130">
    <property type="match status" value="1"/>
</dbReference>
<feature type="modified residue" description="4-aspartylphosphate" evidence="6">
    <location>
        <position position="670"/>
    </location>
</feature>
<evidence type="ECO:0000256" key="5">
    <source>
        <dbReference type="ARBA" id="ARBA00022777"/>
    </source>
</evidence>
<keyword evidence="7" id="KW-0175">Coiled coil</keyword>
<dbReference type="InterPro" id="IPR011006">
    <property type="entry name" value="CheY-like_superfamily"/>
</dbReference>
<dbReference type="STRING" id="1641875.XM53_18690"/>
<dbReference type="CDD" id="cd00075">
    <property type="entry name" value="HATPase"/>
    <property type="match status" value="1"/>
</dbReference>
<keyword evidence="5 10" id="KW-0418">Kinase</keyword>
<dbReference type="InterPro" id="IPR004358">
    <property type="entry name" value="Sig_transdc_His_kin-like_C"/>
</dbReference>
<dbReference type="Proteomes" id="UP000051295">
    <property type="component" value="Unassembled WGS sequence"/>
</dbReference>
<evidence type="ECO:0000313" key="11">
    <source>
        <dbReference type="Proteomes" id="UP000051295"/>
    </source>
</evidence>
<dbReference type="GO" id="GO:0000155">
    <property type="term" value="F:phosphorelay sensor kinase activity"/>
    <property type="evidence" value="ECO:0007669"/>
    <property type="project" value="InterPro"/>
</dbReference>
<comment type="caution">
    <text evidence="10">The sequence shown here is derived from an EMBL/GenBank/DDBJ whole genome shotgun (WGS) entry which is preliminary data.</text>
</comment>
<dbReference type="InterPro" id="IPR001789">
    <property type="entry name" value="Sig_transdc_resp-reg_receiver"/>
</dbReference>
<name>A0A0T5NQG6_9RHOB</name>
<dbReference type="InterPro" id="IPR005467">
    <property type="entry name" value="His_kinase_dom"/>
</dbReference>
<dbReference type="EC" id="2.7.13.3" evidence="2"/>
<dbReference type="PRINTS" id="PR00344">
    <property type="entry name" value="BCTRLSENSOR"/>
</dbReference>
<comment type="catalytic activity">
    <reaction evidence="1">
        <text>ATP + protein L-histidine = ADP + protein N-phospho-L-histidine.</text>
        <dbReference type="EC" id="2.7.13.3"/>
    </reaction>
</comment>
<keyword evidence="3 6" id="KW-0597">Phosphoprotein</keyword>
<keyword evidence="11" id="KW-1185">Reference proteome</keyword>
<evidence type="ECO:0000259" key="8">
    <source>
        <dbReference type="PROSITE" id="PS50109"/>
    </source>
</evidence>
<proteinExistence type="predicted"/>
<reference evidence="10 11" key="1">
    <citation type="submission" date="2015-04" db="EMBL/GenBank/DDBJ databases">
        <title>The draft genome sequence of Roseovarius sp.R12b.</title>
        <authorList>
            <person name="Li G."/>
            <person name="Lai Q."/>
            <person name="Shao Z."/>
            <person name="Yan P."/>
        </authorList>
    </citation>
    <scope>NUCLEOTIDE SEQUENCE [LARGE SCALE GENOMIC DNA]</scope>
    <source>
        <strain evidence="10 11">R12B</strain>
    </source>
</reference>
<dbReference type="Gene3D" id="3.30.450.20">
    <property type="entry name" value="PAS domain"/>
    <property type="match status" value="1"/>
</dbReference>
<dbReference type="PATRIC" id="fig|1641875.4.peg.2267"/>
<dbReference type="SUPFAM" id="SSF55785">
    <property type="entry name" value="PYP-like sensor domain (PAS domain)"/>
    <property type="match status" value="1"/>
</dbReference>
<dbReference type="InterPro" id="IPR035965">
    <property type="entry name" value="PAS-like_dom_sf"/>
</dbReference>
<dbReference type="InterPro" id="IPR003661">
    <property type="entry name" value="HisK_dim/P_dom"/>
</dbReference>
<dbReference type="AlphaFoldDB" id="A0A0T5NQG6"/>
<dbReference type="InterPro" id="IPR036097">
    <property type="entry name" value="HisK_dim/P_sf"/>
</dbReference>
<dbReference type="EMBL" id="LAXJ01000025">
    <property type="protein sequence ID" value="KRS10950.1"/>
    <property type="molecule type" value="Genomic_DNA"/>
</dbReference>
<dbReference type="Pfam" id="PF12860">
    <property type="entry name" value="PAS_7"/>
    <property type="match status" value="1"/>
</dbReference>
<dbReference type="Pfam" id="PF02518">
    <property type="entry name" value="HATPase_c"/>
    <property type="match status" value="1"/>
</dbReference>
<evidence type="ECO:0000256" key="6">
    <source>
        <dbReference type="PROSITE-ProRule" id="PRU00169"/>
    </source>
</evidence>
<evidence type="ECO:0000259" key="9">
    <source>
        <dbReference type="PROSITE" id="PS50110"/>
    </source>
</evidence>
<evidence type="ECO:0000256" key="1">
    <source>
        <dbReference type="ARBA" id="ARBA00000085"/>
    </source>
</evidence>
<feature type="domain" description="Histidine kinase" evidence="8">
    <location>
        <begin position="383"/>
        <end position="596"/>
    </location>
</feature>
<dbReference type="Pfam" id="PF00072">
    <property type="entry name" value="Response_reg"/>
    <property type="match status" value="1"/>
</dbReference>
<evidence type="ECO:0000256" key="3">
    <source>
        <dbReference type="ARBA" id="ARBA00022553"/>
    </source>
</evidence>
<dbReference type="CDD" id="cd00082">
    <property type="entry name" value="HisKA"/>
    <property type="match status" value="1"/>
</dbReference>
<dbReference type="RefSeq" id="WP_057796106.1">
    <property type="nucleotide sequence ID" value="NZ_LAXJ01000025.1"/>
</dbReference>
<organism evidence="10 11">
    <name type="scientific">Roseovarius atlanticus</name>
    <dbReference type="NCBI Taxonomy" id="1641875"/>
    <lineage>
        <taxon>Bacteria</taxon>
        <taxon>Pseudomonadati</taxon>
        <taxon>Pseudomonadota</taxon>
        <taxon>Alphaproteobacteria</taxon>
        <taxon>Rhodobacterales</taxon>
        <taxon>Roseobacteraceae</taxon>
        <taxon>Roseovarius</taxon>
    </lineage>
</organism>
<accession>A0A0T5NQG6</accession>
<dbReference type="Gene3D" id="3.30.565.10">
    <property type="entry name" value="Histidine kinase-like ATPase, C-terminal domain"/>
    <property type="match status" value="1"/>
</dbReference>
<dbReference type="GO" id="GO:0009927">
    <property type="term" value="F:histidine phosphotransfer kinase activity"/>
    <property type="evidence" value="ECO:0007669"/>
    <property type="project" value="TreeGrafter"/>
</dbReference>
<dbReference type="SUPFAM" id="SSF55874">
    <property type="entry name" value="ATPase domain of HSP90 chaperone/DNA topoisomerase II/histidine kinase"/>
    <property type="match status" value="1"/>
</dbReference>
<feature type="domain" description="Response regulatory" evidence="9">
    <location>
        <begin position="619"/>
        <end position="736"/>
    </location>
</feature>
<dbReference type="PANTHER" id="PTHR43047">
    <property type="entry name" value="TWO-COMPONENT HISTIDINE PROTEIN KINASE"/>
    <property type="match status" value="1"/>
</dbReference>
<evidence type="ECO:0000313" key="10">
    <source>
        <dbReference type="EMBL" id="KRS10950.1"/>
    </source>
</evidence>
<evidence type="ECO:0000256" key="4">
    <source>
        <dbReference type="ARBA" id="ARBA00022679"/>
    </source>
</evidence>
<dbReference type="FunFam" id="3.30.565.10:FF:000049">
    <property type="entry name" value="Two-component sensor histidine kinase"/>
    <property type="match status" value="1"/>
</dbReference>
<evidence type="ECO:0000256" key="7">
    <source>
        <dbReference type="SAM" id="Coils"/>
    </source>
</evidence>
<protein>
    <recommendedName>
        <fullName evidence="2">histidine kinase</fullName>
        <ecNumber evidence="2">2.7.13.3</ecNumber>
    </recommendedName>
</protein>
<dbReference type="SUPFAM" id="SSF47384">
    <property type="entry name" value="Homodimeric domain of signal transducing histidine kinase"/>
    <property type="match status" value="1"/>
</dbReference>
<evidence type="ECO:0000256" key="2">
    <source>
        <dbReference type="ARBA" id="ARBA00012438"/>
    </source>
</evidence>
<dbReference type="CDD" id="cd00156">
    <property type="entry name" value="REC"/>
    <property type="match status" value="1"/>
</dbReference>
<dbReference type="SMART" id="SM00448">
    <property type="entry name" value="REC"/>
    <property type="match status" value="1"/>
</dbReference>
<dbReference type="SMART" id="SM00387">
    <property type="entry name" value="HATPase_c"/>
    <property type="match status" value="1"/>
</dbReference>
<dbReference type="PANTHER" id="PTHR43047:SF9">
    <property type="entry name" value="HISTIDINE KINASE"/>
    <property type="match status" value="1"/>
</dbReference>
<dbReference type="SMART" id="SM00388">
    <property type="entry name" value="HisKA"/>
    <property type="match status" value="1"/>
</dbReference>
<gene>
    <name evidence="10" type="ORF">XM53_18690</name>
</gene>
<dbReference type="PROSITE" id="PS50110">
    <property type="entry name" value="RESPONSE_REGULATORY"/>
    <property type="match status" value="1"/>
</dbReference>
<keyword evidence="4" id="KW-0808">Transferase</keyword>